<dbReference type="AlphaFoldDB" id="A0A6G1HCL4"/>
<dbReference type="InterPro" id="IPR025444">
    <property type="entry name" value="Monooxy_af470"/>
</dbReference>
<organism evidence="2 3">
    <name type="scientific">Aulographum hederae CBS 113979</name>
    <dbReference type="NCBI Taxonomy" id="1176131"/>
    <lineage>
        <taxon>Eukaryota</taxon>
        <taxon>Fungi</taxon>
        <taxon>Dikarya</taxon>
        <taxon>Ascomycota</taxon>
        <taxon>Pezizomycotina</taxon>
        <taxon>Dothideomycetes</taxon>
        <taxon>Pleosporomycetidae</taxon>
        <taxon>Aulographales</taxon>
        <taxon>Aulographaceae</taxon>
    </lineage>
</organism>
<keyword evidence="3" id="KW-1185">Reference proteome</keyword>
<keyword evidence="1" id="KW-0472">Membrane</keyword>
<evidence type="ECO:0000313" key="2">
    <source>
        <dbReference type="EMBL" id="KAF1990759.1"/>
    </source>
</evidence>
<evidence type="ECO:0000256" key="1">
    <source>
        <dbReference type="SAM" id="Phobius"/>
    </source>
</evidence>
<name>A0A6G1HCL4_9PEZI</name>
<accession>A0A6G1HCL4</accession>
<feature type="transmembrane region" description="Helical" evidence="1">
    <location>
        <begin position="55"/>
        <end position="79"/>
    </location>
</feature>
<keyword evidence="1" id="KW-0812">Transmembrane</keyword>
<dbReference type="EMBL" id="ML977141">
    <property type="protein sequence ID" value="KAF1990759.1"/>
    <property type="molecule type" value="Genomic_DNA"/>
</dbReference>
<dbReference type="OrthoDB" id="3202396at2759"/>
<dbReference type="Proteomes" id="UP000800041">
    <property type="component" value="Unassembled WGS sequence"/>
</dbReference>
<keyword evidence="1" id="KW-1133">Transmembrane helix</keyword>
<gene>
    <name evidence="2" type="ORF">K402DRAFT_389670</name>
</gene>
<evidence type="ECO:0000313" key="3">
    <source>
        <dbReference type="Proteomes" id="UP000800041"/>
    </source>
</evidence>
<proteinExistence type="predicted"/>
<dbReference type="Pfam" id="PF13826">
    <property type="entry name" value="Monooxy_af470-like"/>
    <property type="match status" value="1"/>
</dbReference>
<sequence>MTGKEFKPIFTPSVTKLPTLQIKNSLSKAYGRISYPTILALRDQLSLTTWLSLGAIIQTILYLVLGRLSFLPVFLLLLYRTGNTYLQATGRLPNPYMRDVIVSKVSAQIPSPSTGAFGSIPSNDSIVVFHLAARCNHPLGVLAPGMKDVGTYFTDMMADLEAHSEDYGMLGVQTYSGLGGRATNNETLIVGYFRSIEGVHKFAHGEVHCQGWDWWNRNIKGLDHIAILHEIYEVPRGNWENIYVNSQPTGLGAARFRVGGEKEERWVSPLVDATRGVLATSNGRLGRKQIAEHQKSEVTIYADSPN</sequence>
<reference evidence="2" key="1">
    <citation type="journal article" date="2020" name="Stud. Mycol.">
        <title>101 Dothideomycetes genomes: a test case for predicting lifestyles and emergence of pathogens.</title>
        <authorList>
            <person name="Haridas S."/>
            <person name="Albert R."/>
            <person name="Binder M."/>
            <person name="Bloem J."/>
            <person name="Labutti K."/>
            <person name="Salamov A."/>
            <person name="Andreopoulos B."/>
            <person name="Baker S."/>
            <person name="Barry K."/>
            <person name="Bills G."/>
            <person name="Bluhm B."/>
            <person name="Cannon C."/>
            <person name="Castanera R."/>
            <person name="Culley D."/>
            <person name="Daum C."/>
            <person name="Ezra D."/>
            <person name="Gonzalez J."/>
            <person name="Henrissat B."/>
            <person name="Kuo A."/>
            <person name="Liang C."/>
            <person name="Lipzen A."/>
            <person name="Lutzoni F."/>
            <person name="Magnuson J."/>
            <person name="Mondo S."/>
            <person name="Nolan M."/>
            <person name="Ohm R."/>
            <person name="Pangilinan J."/>
            <person name="Park H.-J."/>
            <person name="Ramirez L."/>
            <person name="Alfaro M."/>
            <person name="Sun H."/>
            <person name="Tritt A."/>
            <person name="Yoshinaga Y."/>
            <person name="Zwiers L.-H."/>
            <person name="Turgeon B."/>
            <person name="Goodwin S."/>
            <person name="Spatafora J."/>
            <person name="Crous P."/>
            <person name="Grigoriev I."/>
        </authorList>
    </citation>
    <scope>NUCLEOTIDE SEQUENCE</scope>
    <source>
        <strain evidence="2">CBS 113979</strain>
    </source>
</reference>
<protein>
    <submittedName>
        <fullName evidence="2">Uncharacterized protein</fullName>
    </submittedName>
</protein>